<feature type="domain" description="YqaJ viral recombinase" evidence="1">
    <location>
        <begin position="132"/>
        <end position="245"/>
    </location>
</feature>
<dbReference type="Proteomes" id="UP000225706">
    <property type="component" value="Unassembled WGS sequence"/>
</dbReference>
<sequence length="293" mass="33743">MYLVAKPLIQSEAEGPGLGQISPDSWSHDSWKEDDEFEILPIALIGDVHAIPVIQRYLDEKEFSRLKCSREFDTCTSRLQTWNQPRKRKLDPQSVYDIDFSKKIYRREERNVTSKCKRAILRPATSPTKAMEEILGYKNQYQSAMMKQGLKDEKSILSLYEKQLDCKVDDTGFLISWSHPFLGASPDGEVDGGLVEIKRIFPNGSTLSEAVCKRYICKRTSHGLAVNKNHKFYYQVQLQMFCAECNWADLVLSDMNDLMLYTSRSAMASPLASSQSWKPFIMSIYLLNWHIQE</sequence>
<evidence type="ECO:0000259" key="1">
    <source>
        <dbReference type="Pfam" id="PF09588"/>
    </source>
</evidence>
<dbReference type="InterPro" id="IPR051703">
    <property type="entry name" value="NF-kappa-B_Signaling_Reg"/>
</dbReference>
<dbReference type="Pfam" id="PF09588">
    <property type="entry name" value="YqaJ"/>
    <property type="match status" value="1"/>
</dbReference>
<gene>
    <name evidence="2" type="ORF">AWC38_SpisGene8278</name>
</gene>
<dbReference type="CDD" id="cd22343">
    <property type="entry name" value="PDDEXK_lambda_exonuclease-like"/>
    <property type="match status" value="1"/>
</dbReference>
<comment type="caution">
    <text evidence="2">The sequence shown here is derived from an EMBL/GenBank/DDBJ whole genome shotgun (WGS) entry which is preliminary data.</text>
</comment>
<accession>A0A2B4SDZ3</accession>
<protein>
    <recommendedName>
        <fullName evidence="1">YqaJ viral recombinase domain-containing protein</fullName>
    </recommendedName>
</protein>
<evidence type="ECO:0000313" key="2">
    <source>
        <dbReference type="EMBL" id="PFX27040.1"/>
    </source>
</evidence>
<dbReference type="EMBL" id="LSMT01000112">
    <property type="protein sequence ID" value="PFX27040.1"/>
    <property type="molecule type" value="Genomic_DNA"/>
</dbReference>
<dbReference type="InterPro" id="IPR019080">
    <property type="entry name" value="YqaJ_viral_recombinase"/>
</dbReference>
<proteinExistence type="predicted"/>
<dbReference type="InterPro" id="IPR011335">
    <property type="entry name" value="Restrct_endonuc-II-like"/>
</dbReference>
<reference evidence="3" key="1">
    <citation type="journal article" date="2017" name="bioRxiv">
        <title>Comparative analysis of the genomes of Stylophora pistillata and Acropora digitifera provides evidence for extensive differences between species of corals.</title>
        <authorList>
            <person name="Voolstra C.R."/>
            <person name="Li Y."/>
            <person name="Liew Y.J."/>
            <person name="Baumgarten S."/>
            <person name="Zoccola D."/>
            <person name="Flot J.-F."/>
            <person name="Tambutte S."/>
            <person name="Allemand D."/>
            <person name="Aranda M."/>
        </authorList>
    </citation>
    <scope>NUCLEOTIDE SEQUENCE [LARGE SCALE GENOMIC DNA]</scope>
</reference>
<keyword evidence="3" id="KW-1185">Reference proteome</keyword>
<evidence type="ECO:0000313" key="3">
    <source>
        <dbReference type="Proteomes" id="UP000225706"/>
    </source>
</evidence>
<dbReference type="SUPFAM" id="SSF52980">
    <property type="entry name" value="Restriction endonuclease-like"/>
    <property type="match status" value="1"/>
</dbReference>
<dbReference type="InterPro" id="IPR011604">
    <property type="entry name" value="PDDEXK-like_dom_sf"/>
</dbReference>
<dbReference type="PANTHER" id="PTHR46609">
    <property type="entry name" value="EXONUCLEASE, PHAGE-TYPE/RECB, C-TERMINAL DOMAIN-CONTAINING PROTEIN"/>
    <property type="match status" value="1"/>
</dbReference>
<dbReference type="Gene3D" id="3.90.320.10">
    <property type="match status" value="1"/>
</dbReference>
<name>A0A2B4SDZ3_STYPI</name>
<dbReference type="AlphaFoldDB" id="A0A2B4SDZ3"/>
<organism evidence="2 3">
    <name type="scientific">Stylophora pistillata</name>
    <name type="common">Smooth cauliflower coral</name>
    <dbReference type="NCBI Taxonomy" id="50429"/>
    <lineage>
        <taxon>Eukaryota</taxon>
        <taxon>Metazoa</taxon>
        <taxon>Cnidaria</taxon>
        <taxon>Anthozoa</taxon>
        <taxon>Hexacorallia</taxon>
        <taxon>Scleractinia</taxon>
        <taxon>Astrocoeniina</taxon>
        <taxon>Pocilloporidae</taxon>
        <taxon>Stylophora</taxon>
    </lineage>
</organism>
<dbReference type="GO" id="GO:0006281">
    <property type="term" value="P:DNA repair"/>
    <property type="evidence" value="ECO:0007669"/>
    <property type="project" value="UniProtKB-ARBA"/>
</dbReference>
<dbReference type="PANTHER" id="PTHR46609:SF8">
    <property type="entry name" value="YQAJ VIRAL RECOMBINASE DOMAIN-CONTAINING PROTEIN"/>
    <property type="match status" value="1"/>
</dbReference>
<dbReference type="STRING" id="50429.A0A2B4SDZ3"/>